<dbReference type="SUPFAM" id="SSF88723">
    <property type="entry name" value="PIN domain-like"/>
    <property type="match status" value="1"/>
</dbReference>
<dbReference type="InterPro" id="IPR002716">
    <property type="entry name" value="PIN_dom"/>
</dbReference>
<feature type="domain" description="PIN" evidence="1">
    <location>
        <begin position="10"/>
        <end position="121"/>
    </location>
</feature>
<dbReference type="PANTHER" id="PTHR34610">
    <property type="entry name" value="SSL7007 PROTEIN"/>
    <property type="match status" value="1"/>
</dbReference>
<name>A0ABU7V409_9GAMM</name>
<evidence type="ECO:0000313" key="2">
    <source>
        <dbReference type="EMBL" id="MEF2156562.1"/>
    </source>
</evidence>
<evidence type="ECO:0000259" key="1">
    <source>
        <dbReference type="Pfam" id="PF13470"/>
    </source>
</evidence>
<dbReference type="PANTHER" id="PTHR34610:SF3">
    <property type="entry name" value="SSL7007 PROTEIN"/>
    <property type="match status" value="1"/>
</dbReference>
<evidence type="ECO:0000313" key="3">
    <source>
        <dbReference type="Proteomes" id="UP001356170"/>
    </source>
</evidence>
<sequence length="150" mass="17250">MPDTTAASLIVLDTNVALDVFLFERDALLDPLRQAVREGRVIPIATPWAAAEFQQILRLDKIPGTAERRQLAWESFEHVTQLRELPPKQRPTPKCADRMDQDFIDLAVATDAAWLLSRDKKVLRLRKRFEKLELPTRVMHPLDWCASFSC</sequence>
<dbReference type="InterPro" id="IPR029060">
    <property type="entry name" value="PIN-like_dom_sf"/>
</dbReference>
<dbReference type="Pfam" id="PF13470">
    <property type="entry name" value="PIN_3"/>
    <property type="match status" value="1"/>
</dbReference>
<dbReference type="RefSeq" id="WP_331704314.1">
    <property type="nucleotide sequence ID" value="NZ_JAZHBO010000002.1"/>
</dbReference>
<dbReference type="EMBL" id="JAZHBO010000002">
    <property type="protein sequence ID" value="MEF2156562.1"/>
    <property type="molecule type" value="Genomic_DNA"/>
</dbReference>
<accession>A0ABU7V409</accession>
<dbReference type="InterPro" id="IPR002850">
    <property type="entry name" value="PIN_toxin-like"/>
</dbReference>
<proteinExistence type="predicted"/>
<comment type="caution">
    <text evidence="2">The sequence shown here is derived from an EMBL/GenBank/DDBJ whole genome shotgun (WGS) entry which is preliminary data.</text>
</comment>
<protein>
    <submittedName>
        <fullName evidence="2">PIN domain-containing protein</fullName>
    </submittedName>
</protein>
<gene>
    <name evidence="2" type="ORF">V3390_10095</name>
</gene>
<organism evidence="2 3">
    <name type="scientific">Aquilutibacter rugosus</name>
    <dbReference type="NCBI Taxonomy" id="3115820"/>
    <lineage>
        <taxon>Bacteria</taxon>
        <taxon>Pseudomonadati</taxon>
        <taxon>Pseudomonadota</taxon>
        <taxon>Gammaproteobacteria</taxon>
        <taxon>Lysobacterales</taxon>
        <taxon>Lysobacteraceae</taxon>
        <taxon>Aquilutibacter</taxon>
    </lineage>
</organism>
<reference evidence="2 3" key="1">
    <citation type="submission" date="2024-01" db="EMBL/GenBank/DDBJ databases">
        <title>Novel species of the genus Luteimonas isolated from rivers.</title>
        <authorList>
            <person name="Lu H."/>
        </authorList>
    </citation>
    <scope>NUCLEOTIDE SEQUENCE [LARGE SCALE GENOMIC DNA]</scope>
    <source>
        <strain evidence="2 3">FXH3W</strain>
    </source>
</reference>
<keyword evidence="3" id="KW-1185">Reference proteome</keyword>
<dbReference type="Proteomes" id="UP001356170">
    <property type="component" value="Unassembled WGS sequence"/>
</dbReference>